<comment type="similarity">
    <text evidence="1">Belongs to the carbon-nitrogen hydrolase superfamily. BTD/VNN family.</text>
</comment>
<dbReference type="PANTHER" id="PTHR10609:SF27">
    <property type="entry name" value="CN HYDROLASE DOMAIN-CONTAINING PROTEIN-RELATED"/>
    <property type="match status" value="1"/>
</dbReference>
<dbReference type="InterPro" id="IPR003010">
    <property type="entry name" value="C-N_Hydrolase"/>
</dbReference>
<protein>
    <recommendedName>
        <fullName evidence="3">CN hydrolase domain-containing protein</fullName>
    </recommendedName>
</protein>
<dbReference type="SUPFAM" id="SSF56317">
    <property type="entry name" value="Carbon-nitrogen hydrolase"/>
    <property type="match status" value="1"/>
</dbReference>
<reference evidence="4" key="1">
    <citation type="journal article" date="2021" name="Genome Biol. Evol.">
        <title>A High-Quality Reference Genome for a Parasitic Bivalve with Doubly Uniparental Inheritance (Bivalvia: Unionida).</title>
        <authorList>
            <person name="Smith C.H."/>
        </authorList>
    </citation>
    <scope>NUCLEOTIDE SEQUENCE</scope>
    <source>
        <strain evidence="4">CHS0354</strain>
    </source>
</reference>
<dbReference type="Pfam" id="PF00795">
    <property type="entry name" value="CN_hydrolase"/>
    <property type="match status" value="1"/>
</dbReference>
<dbReference type="EMBL" id="JAEAOA010002342">
    <property type="protein sequence ID" value="KAK3594130.1"/>
    <property type="molecule type" value="Genomic_DNA"/>
</dbReference>
<evidence type="ECO:0000256" key="2">
    <source>
        <dbReference type="ARBA" id="ARBA00022801"/>
    </source>
</evidence>
<organism evidence="4 5">
    <name type="scientific">Potamilus streckersoni</name>
    <dbReference type="NCBI Taxonomy" id="2493646"/>
    <lineage>
        <taxon>Eukaryota</taxon>
        <taxon>Metazoa</taxon>
        <taxon>Spiralia</taxon>
        <taxon>Lophotrochozoa</taxon>
        <taxon>Mollusca</taxon>
        <taxon>Bivalvia</taxon>
        <taxon>Autobranchia</taxon>
        <taxon>Heteroconchia</taxon>
        <taxon>Palaeoheterodonta</taxon>
        <taxon>Unionida</taxon>
        <taxon>Unionoidea</taxon>
        <taxon>Unionidae</taxon>
        <taxon>Ambleminae</taxon>
        <taxon>Lampsilini</taxon>
        <taxon>Potamilus</taxon>
    </lineage>
</organism>
<keyword evidence="5" id="KW-1185">Reference proteome</keyword>
<dbReference type="Pfam" id="PF19018">
    <property type="entry name" value="Vanin_C"/>
    <property type="match status" value="1"/>
</dbReference>
<comment type="caution">
    <text evidence="4">The sequence shown here is derived from an EMBL/GenBank/DDBJ whole genome shotgun (WGS) entry which is preliminary data.</text>
</comment>
<dbReference type="AlphaFoldDB" id="A0AAE0SM91"/>
<keyword evidence="2" id="KW-0378">Hydrolase</keyword>
<reference evidence="4" key="3">
    <citation type="submission" date="2023-05" db="EMBL/GenBank/DDBJ databases">
        <authorList>
            <person name="Smith C.H."/>
        </authorList>
    </citation>
    <scope>NUCLEOTIDE SEQUENCE</scope>
    <source>
        <strain evidence="4">CHS0354</strain>
        <tissue evidence="4">Mantle</tissue>
    </source>
</reference>
<evidence type="ECO:0000313" key="5">
    <source>
        <dbReference type="Proteomes" id="UP001195483"/>
    </source>
</evidence>
<evidence type="ECO:0000256" key="1">
    <source>
        <dbReference type="ARBA" id="ARBA00008225"/>
    </source>
</evidence>
<dbReference type="Gene3D" id="3.60.110.10">
    <property type="entry name" value="Carbon-nitrogen hydrolase"/>
    <property type="match status" value="1"/>
</dbReference>
<dbReference type="PROSITE" id="PS50263">
    <property type="entry name" value="CN_HYDROLASE"/>
    <property type="match status" value="1"/>
</dbReference>
<dbReference type="InterPro" id="IPR036526">
    <property type="entry name" value="C-N_Hydrolase_sf"/>
</dbReference>
<name>A0AAE0SM91_9BIVA</name>
<evidence type="ECO:0000313" key="4">
    <source>
        <dbReference type="EMBL" id="KAK3594130.1"/>
    </source>
</evidence>
<dbReference type="InterPro" id="IPR043957">
    <property type="entry name" value="Vanin_C"/>
</dbReference>
<dbReference type="PANTHER" id="PTHR10609">
    <property type="entry name" value="BIOTINIDASE-RELATED"/>
    <property type="match status" value="1"/>
</dbReference>
<proteinExistence type="inferred from homology"/>
<reference evidence="4" key="2">
    <citation type="journal article" date="2021" name="Genome Biol. Evol.">
        <title>Developing a high-quality reference genome for a parasitic bivalve with doubly uniparental inheritance (Bivalvia: Unionida).</title>
        <authorList>
            <person name="Smith C.H."/>
        </authorList>
    </citation>
    <scope>NUCLEOTIDE SEQUENCE</scope>
    <source>
        <strain evidence="4">CHS0354</strain>
        <tissue evidence="4">Mantle</tissue>
    </source>
</reference>
<evidence type="ECO:0000259" key="3">
    <source>
        <dbReference type="PROSITE" id="PS50263"/>
    </source>
</evidence>
<dbReference type="GO" id="GO:0016787">
    <property type="term" value="F:hydrolase activity"/>
    <property type="evidence" value="ECO:0007669"/>
    <property type="project" value="UniProtKB-KW"/>
</dbReference>
<dbReference type="Proteomes" id="UP001195483">
    <property type="component" value="Unassembled WGS sequence"/>
</dbReference>
<gene>
    <name evidence="4" type="ORF">CHS0354_040901</name>
</gene>
<feature type="domain" description="CN hydrolase" evidence="3">
    <location>
        <begin position="1"/>
        <end position="247"/>
    </location>
</feature>
<sequence length="428" mass="47816">MKNIDKGARIIVFPEYGLYGLGWTRKTIAPYLEYVPDPNIQKWNPCDKPAWYISTEVQHTLSCIAKHSSIYVVANMGARLPCMRSSFKCHVDHQYQYSTNVVYGPDGDFLARYFKYNLYTEEKHFDKPQKVDLTTFETPFGRFGTFSSLDIFYYDPAIYLIEKMNITNIAFPTAWSDELPLLSAIEFHSAFAVGMASNFLAANLHLPTTGYHGSGLYWPWDTSVCAAYYYNDSLTSSGYLVIDTVKACAPSLECITRRSSGSTSRLKYESPNHLETFETTINGDRFTAITLTSSIGSFNVCQHELCCRLIYEGDIASGELFALGAFDGMHTKEESYYLQACVFIKCANISKESCGISTKVSLSNIDKMSLFGNFTSKYVFPEVLTSQNGVLGLDPQAFSYTGSLVLDVGLNGGPLSISLLGIDYLRDV</sequence>
<accession>A0AAE0SM91</accession>
<dbReference type="InterPro" id="IPR040154">
    <property type="entry name" value="Biotinidase/VNN"/>
</dbReference>